<dbReference type="PANTHER" id="PTHR43657:SF1">
    <property type="entry name" value="ALTERED INHERITANCE OF MITOCHONDRIA PROTEIN 24, MITOCHONDRIAL"/>
    <property type="match status" value="1"/>
</dbReference>
<dbReference type="InterPro" id="IPR002838">
    <property type="entry name" value="AIM24"/>
</dbReference>
<dbReference type="PANTHER" id="PTHR43657">
    <property type="entry name" value="TRYPTOPHAN RNA-BINDING ATTENUATOR PROTEIN-LIKE PROTEIN"/>
    <property type="match status" value="1"/>
</dbReference>
<name>A0ABY6HQK7_9ARCH</name>
<evidence type="ECO:0000313" key="1">
    <source>
        <dbReference type="EMBL" id="UYP45767.1"/>
    </source>
</evidence>
<evidence type="ECO:0000313" key="2">
    <source>
        <dbReference type="Proteomes" id="UP001208689"/>
    </source>
</evidence>
<reference evidence="1" key="1">
    <citation type="submission" date="2022-09" db="EMBL/GenBank/DDBJ databases">
        <title>Actin cytoskeleton and complex cell architecture in an #Asgard archaeon.</title>
        <authorList>
            <person name="Ponce Toledo R.I."/>
            <person name="Schleper C."/>
            <person name="Rodrigues Oliveira T."/>
            <person name="Wollweber F."/>
            <person name="Xu J."/>
            <person name="Rittmann S."/>
            <person name="Klingl A."/>
            <person name="Pilhofer M."/>
        </authorList>
    </citation>
    <scope>NUCLEOTIDE SEQUENCE</scope>
    <source>
        <strain evidence="1">B-35</strain>
    </source>
</reference>
<protein>
    <recommendedName>
        <fullName evidence="3">TIGR00266 family protein</fullName>
    </recommendedName>
</protein>
<evidence type="ECO:0008006" key="3">
    <source>
        <dbReference type="Google" id="ProtNLM"/>
    </source>
</evidence>
<dbReference type="InterPro" id="IPR036983">
    <property type="entry name" value="AIM24_sf"/>
</dbReference>
<dbReference type="Proteomes" id="UP001208689">
    <property type="component" value="Chromosome"/>
</dbReference>
<dbReference type="SUPFAM" id="SSF51219">
    <property type="entry name" value="TRAP-like"/>
    <property type="match status" value="1"/>
</dbReference>
<dbReference type="NCBIfam" id="TIGR00266">
    <property type="entry name" value="TIGR00266 family protein"/>
    <property type="match status" value="1"/>
</dbReference>
<sequence length="251" mass="27355">MTVQGNEFEFEIKASPTFSYLKVLLKQGQQIKTERGNMLAFEPTLEIQTKKAEKGFFKSLKRTFAGETFLMNYFHANHNGWLLLAPPFAGDLMHVPMNQGQSWIVFSGGYIASSTNLLQATGFQGIKKSFFSGENAFVLTITANEGPGDLFVGANGAFIEWTLEAGQILNCDNGHLVAMEASVHMDIKRVGGWKSTMMSGEGVICQLTGPGKVILQSRNPKEFAQWLFRMSPSSSSGGSGGASINLGSFMN</sequence>
<dbReference type="Pfam" id="PF01987">
    <property type="entry name" value="AIM24"/>
    <property type="match status" value="1"/>
</dbReference>
<accession>A0ABY6HQK7</accession>
<dbReference type="EMBL" id="CP104013">
    <property type="protein sequence ID" value="UYP45767.1"/>
    <property type="molecule type" value="Genomic_DNA"/>
</dbReference>
<gene>
    <name evidence="1" type="ORF">NEF87_002052</name>
</gene>
<dbReference type="Gene3D" id="3.60.160.10">
    <property type="entry name" value="Mitochondrial biogenesis AIM24"/>
    <property type="match status" value="1"/>
</dbReference>
<proteinExistence type="predicted"/>
<keyword evidence="2" id="KW-1185">Reference proteome</keyword>
<dbReference type="InterPro" id="IPR016031">
    <property type="entry name" value="Trp_RNA-bd_attenuator-like_dom"/>
</dbReference>
<organism evidence="1 2">
    <name type="scientific">Candidatus Lokiarchaeum ossiferum</name>
    <dbReference type="NCBI Taxonomy" id="2951803"/>
    <lineage>
        <taxon>Archaea</taxon>
        <taxon>Promethearchaeati</taxon>
        <taxon>Promethearchaeota</taxon>
        <taxon>Promethearchaeia</taxon>
        <taxon>Promethearchaeales</taxon>
        <taxon>Promethearchaeaceae</taxon>
        <taxon>Candidatus Lokiarchaeum</taxon>
    </lineage>
</organism>